<organism evidence="2 3">
    <name type="scientific">Phytophthora sojae (strain P6497)</name>
    <name type="common">Soybean stem and root rot agent</name>
    <name type="synonym">Phytophthora megasperma f. sp. glycines</name>
    <dbReference type="NCBI Taxonomy" id="1094619"/>
    <lineage>
        <taxon>Eukaryota</taxon>
        <taxon>Sar</taxon>
        <taxon>Stramenopiles</taxon>
        <taxon>Oomycota</taxon>
        <taxon>Peronosporomycetes</taxon>
        <taxon>Peronosporales</taxon>
        <taxon>Peronosporaceae</taxon>
        <taxon>Phytophthora</taxon>
    </lineage>
</organism>
<gene>
    <name evidence="2" type="ORF">PHYSODRAFT_323362</name>
</gene>
<reference evidence="2 3" key="1">
    <citation type="journal article" date="2006" name="Science">
        <title>Phytophthora genome sequences uncover evolutionary origins and mechanisms of pathogenesis.</title>
        <authorList>
            <person name="Tyler B.M."/>
            <person name="Tripathy S."/>
            <person name="Zhang X."/>
            <person name="Dehal P."/>
            <person name="Jiang R.H."/>
            <person name="Aerts A."/>
            <person name="Arredondo F.D."/>
            <person name="Baxter L."/>
            <person name="Bensasson D."/>
            <person name="Beynon J.L."/>
            <person name="Chapman J."/>
            <person name="Damasceno C.M."/>
            <person name="Dorrance A.E."/>
            <person name="Dou D."/>
            <person name="Dickerman A.W."/>
            <person name="Dubchak I.L."/>
            <person name="Garbelotto M."/>
            <person name="Gijzen M."/>
            <person name="Gordon S.G."/>
            <person name="Govers F."/>
            <person name="Grunwald N.J."/>
            <person name="Huang W."/>
            <person name="Ivors K.L."/>
            <person name="Jones R.W."/>
            <person name="Kamoun S."/>
            <person name="Krampis K."/>
            <person name="Lamour K.H."/>
            <person name="Lee M.K."/>
            <person name="McDonald W.H."/>
            <person name="Medina M."/>
            <person name="Meijer H.J."/>
            <person name="Nordberg E.K."/>
            <person name="Maclean D.J."/>
            <person name="Ospina-Giraldo M.D."/>
            <person name="Morris P.F."/>
            <person name="Phuntumart V."/>
            <person name="Putnam N.H."/>
            <person name="Rash S."/>
            <person name="Rose J.K."/>
            <person name="Sakihama Y."/>
            <person name="Salamov A.A."/>
            <person name="Savidor A."/>
            <person name="Scheuring C.F."/>
            <person name="Smith B.M."/>
            <person name="Sobral B.W."/>
            <person name="Terry A."/>
            <person name="Torto-Alalibo T.A."/>
            <person name="Win J."/>
            <person name="Xu Z."/>
            <person name="Zhang H."/>
            <person name="Grigoriev I.V."/>
            <person name="Rokhsar D.S."/>
            <person name="Boore J.L."/>
        </authorList>
    </citation>
    <scope>NUCLEOTIDE SEQUENCE [LARGE SCALE GENOMIC DNA]</scope>
    <source>
        <strain evidence="2 3">P6497</strain>
    </source>
</reference>
<protein>
    <recommendedName>
        <fullName evidence="1">HTH psq-type domain-containing protein</fullName>
    </recommendedName>
</protein>
<dbReference type="SMR" id="G4YQE2"/>
<evidence type="ECO:0000259" key="1">
    <source>
        <dbReference type="Pfam" id="PF04218"/>
    </source>
</evidence>
<dbReference type="EMBL" id="JH159151">
    <property type="protein sequence ID" value="EGZ29908.1"/>
    <property type="molecule type" value="Genomic_DNA"/>
</dbReference>
<accession>G4YQE2</accession>
<evidence type="ECO:0000313" key="3">
    <source>
        <dbReference type="Proteomes" id="UP000002640"/>
    </source>
</evidence>
<feature type="domain" description="HTH psq-type" evidence="1">
    <location>
        <begin position="8"/>
        <end position="54"/>
    </location>
</feature>
<name>G4YQE2_PHYSP</name>
<dbReference type="InterPro" id="IPR007889">
    <property type="entry name" value="HTH_Psq"/>
</dbReference>
<dbReference type="AlphaFoldDB" id="G4YQE2"/>
<dbReference type="OMA" id="FRSCNMY"/>
<dbReference type="GO" id="GO:0003677">
    <property type="term" value="F:DNA binding"/>
    <property type="evidence" value="ECO:0007669"/>
    <property type="project" value="InterPro"/>
</dbReference>
<sequence>MARGKADRALTVGKKLEIIEEADRTGLIAATAQKYGVKTGQIRDWKKNIDRLRATDPSRLVCASTIQRGHLVFNETYAQYWVGYNKFCSNNTNYNDLKDALRVTHKDVLREGISGFSFPAMVDPGATHALEFPENSGFYSTEEVKMLYQKDMSTLRDQLCEFFGQKPIPTKYLYFVTRLDFVKPDPNEQDEEENAARNADKQADKAVGVEDFISFYVAICGNGSVMVPMSVFPPVEEWHWERKKPIKLRHAHSMHRTKMHDPNEALQFFSVTWKKFYEEEAKYSDKFAFMLDYTIEEFRAPEFMDGLKQLEGYNKYWTTLYTVRNPLRLSHFEETLSTFVIEEWRTILQMKKSSQPNDYRKCVAFWFYSAWEFFAGDNARAAFRSCNMYLEDKAAWGANANENSV</sequence>
<evidence type="ECO:0000313" key="2">
    <source>
        <dbReference type="EMBL" id="EGZ29908.1"/>
    </source>
</evidence>
<dbReference type="Pfam" id="PF04218">
    <property type="entry name" value="CENP-B_N"/>
    <property type="match status" value="1"/>
</dbReference>
<dbReference type="InParanoid" id="G4YQE2"/>
<dbReference type="KEGG" id="psoj:PHYSODRAFT_323362"/>
<dbReference type="GeneID" id="20644946"/>
<dbReference type="RefSeq" id="XP_009517183.1">
    <property type="nucleotide sequence ID" value="XM_009518888.1"/>
</dbReference>
<keyword evidence="3" id="KW-1185">Reference proteome</keyword>
<dbReference type="Proteomes" id="UP000002640">
    <property type="component" value="Unassembled WGS sequence"/>
</dbReference>
<proteinExistence type="predicted"/>